<name>A0A7X9P0N1_9BACT</name>
<dbReference type="EMBL" id="JABANE010000010">
    <property type="protein sequence ID" value="NME67391.1"/>
    <property type="molecule type" value="Genomic_DNA"/>
</dbReference>
<dbReference type="InterPro" id="IPR037291">
    <property type="entry name" value="DUF4139"/>
</dbReference>
<dbReference type="InterPro" id="IPR011935">
    <property type="entry name" value="CHP02231"/>
</dbReference>
<dbReference type="SUPFAM" id="SSF49464">
    <property type="entry name" value="Carboxypeptidase regulatory domain-like"/>
    <property type="match status" value="1"/>
</dbReference>
<dbReference type="RefSeq" id="WP_169655704.1">
    <property type="nucleotide sequence ID" value="NZ_JABANE010000010.1"/>
</dbReference>
<keyword evidence="5" id="KW-1185">Reference proteome</keyword>
<dbReference type="InterPro" id="IPR025554">
    <property type="entry name" value="DUF4140"/>
</dbReference>
<dbReference type="NCBIfam" id="TIGR02231">
    <property type="entry name" value="mucoidy inhibitor MuiA family protein"/>
    <property type="match status" value="2"/>
</dbReference>
<dbReference type="PANTHER" id="PTHR31005">
    <property type="entry name" value="DUF4139 DOMAIN-CONTAINING PROTEIN"/>
    <property type="match status" value="1"/>
</dbReference>
<dbReference type="InterPro" id="IPR008969">
    <property type="entry name" value="CarboxyPept-like_regulatory"/>
</dbReference>
<dbReference type="Pfam" id="PF13715">
    <property type="entry name" value="CarbopepD_reg_2"/>
    <property type="match status" value="1"/>
</dbReference>
<dbReference type="AlphaFoldDB" id="A0A7X9P0N1"/>
<accession>A0A7X9P0N1</accession>
<keyword evidence="1" id="KW-0175">Coiled coil</keyword>
<dbReference type="Pfam" id="PF13598">
    <property type="entry name" value="DUF4139"/>
    <property type="match status" value="1"/>
</dbReference>
<dbReference type="Pfam" id="PF13600">
    <property type="entry name" value="DUF4140"/>
    <property type="match status" value="1"/>
</dbReference>
<organism evidence="4 5">
    <name type="scientific">Flammeovirga aprica JL-4</name>
    <dbReference type="NCBI Taxonomy" id="694437"/>
    <lineage>
        <taxon>Bacteria</taxon>
        <taxon>Pseudomonadati</taxon>
        <taxon>Bacteroidota</taxon>
        <taxon>Cytophagia</taxon>
        <taxon>Cytophagales</taxon>
        <taxon>Flammeovirgaceae</taxon>
        <taxon>Flammeovirga</taxon>
    </lineage>
</organism>
<evidence type="ECO:0000259" key="2">
    <source>
        <dbReference type="Pfam" id="PF13598"/>
    </source>
</evidence>
<evidence type="ECO:0000259" key="3">
    <source>
        <dbReference type="Pfam" id="PF13600"/>
    </source>
</evidence>
<proteinExistence type="predicted"/>
<dbReference type="Proteomes" id="UP000576082">
    <property type="component" value="Unassembled WGS sequence"/>
</dbReference>
<dbReference type="Gene3D" id="2.60.40.1120">
    <property type="entry name" value="Carboxypeptidase-like, regulatory domain"/>
    <property type="match status" value="1"/>
</dbReference>
<protein>
    <submittedName>
        <fullName evidence="4">Mucoidy inhibitor MuiA family protein</fullName>
    </submittedName>
</protein>
<feature type="domain" description="DUF4140" evidence="3">
    <location>
        <begin position="36"/>
        <end position="131"/>
    </location>
</feature>
<comment type="caution">
    <text evidence="4">The sequence shown here is derived from an EMBL/GenBank/DDBJ whole genome shotgun (WGS) entry which is preliminary data.</text>
</comment>
<evidence type="ECO:0000313" key="5">
    <source>
        <dbReference type="Proteomes" id="UP000576082"/>
    </source>
</evidence>
<feature type="coiled-coil region" evidence="1">
    <location>
        <begin position="154"/>
        <end position="188"/>
    </location>
</feature>
<gene>
    <name evidence="4" type="ORF">HHU12_05390</name>
</gene>
<evidence type="ECO:0000313" key="4">
    <source>
        <dbReference type="EMBL" id="NME67391.1"/>
    </source>
</evidence>
<dbReference type="PANTHER" id="PTHR31005:SF8">
    <property type="entry name" value="DUF4139 DOMAIN-CONTAINING PROTEIN"/>
    <property type="match status" value="1"/>
</dbReference>
<evidence type="ECO:0000256" key="1">
    <source>
        <dbReference type="SAM" id="Coils"/>
    </source>
</evidence>
<feature type="domain" description="DUF4139" evidence="2">
    <location>
        <begin position="217"/>
        <end position="618"/>
    </location>
</feature>
<sequence length="625" mass="70146">MKTTITLLLLLFFQSFVMGQSFQERKMKSSIKSARVFLKGAELSRKGFIKVSKGKYKLTMNKLSTSIDGNSVQVKGKGNFIILSSKFNINVTEKPSSTLSSDSLLKEIKKVDLQLKQITYRETVLSQKEDLIAKNIALGSEQKGVSSTELTQMLNLYEVQLTKINNEYLKLESKKEALKEEKINLEYHFKQSGGVEITKTGEIVVEIESKVAQTITLEASYYINDAGWLPKYDIRAVDISKPLKVEYKADVYQNTGVEWKNVALTLSNGEPNQSGVMPQMRKWELNYPRYTRSVSQKYDAYASSKITGTIYDDTGIPLPGVNIVFEGTTIGTVTDFDGNFSLTKPTNATHFNVSYIGYVSKRMAINKSNYYIQLEPDAEQLEEVVVIGYGSVKKGARKNRTMAAPAPKPQKEAIKMTSEMEENTTTVDFKIEKKYTIKSGTGTISVNMKEYQIPVEYQYFSIPKLDKSAFLIAKIPSWDQYNLLSGEANLFLEGGYVGTTLVEANTMADTLDISLGRDKSIVVNRNKVDELAKKKSLGSSKTDSRAFELKIRNKKSSPIKIEFYDQVPVSVNSEITVEVEKLSGGKLNDSDGFIVWKEEIAPGKSLSKSFKYSVKYPKKEKVILE</sequence>
<reference evidence="4 5" key="1">
    <citation type="submission" date="2020-04" db="EMBL/GenBank/DDBJ databases">
        <title>Flammeovirga sp. SR4, a novel species isolated from seawater.</title>
        <authorList>
            <person name="Wang X."/>
        </authorList>
    </citation>
    <scope>NUCLEOTIDE SEQUENCE [LARGE SCALE GENOMIC DNA]</scope>
    <source>
        <strain evidence="4 5">ATCC 23126</strain>
    </source>
</reference>